<accession>X0T2U7</accession>
<organism evidence="2">
    <name type="scientific">marine sediment metagenome</name>
    <dbReference type="NCBI Taxonomy" id="412755"/>
    <lineage>
        <taxon>unclassified sequences</taxon>
        <taxon>metagenomes</taxon>
        <taxon>ecological metagenomes</taxon>
    </lineage>
</organism>
<feature type="region of interest" description="Disordered" evidence="1">
    <location>
        <begin position="160"/>
        <end position="182"/>
    </location>
</feature>
<evidence type="ECO:0000256" key="1">
    <source>
        <dbReference type="SAM" id="MobiDB-lite"/>
    </source>
</evidence>
<protein>
    <submittedName>
        <fullName evidence="2">Uncharacterized protein</fullName>
    </submittedName>
</protein>
<gene>
    <name evidence="2" type="ORF">S01H1_07645</name>
</gene>
<name>X0T2U7_9ZZZZ</name>
<evidence type="ECO:0000313" key="2">
    <source>
        <dbReference type="EMBL" id="GAF70380.1"/>
    </source>
</evidence>
<sequence length="182" mass="22151">MKQDLLNIFYRQQDEDLVPEPTNLPVWNREWDNIQHQELWAHFDQMIKTLDLAPTPNEIRDHWETYLLVRNAREDSRYEDRKREATAQGKDFSKVEEPYYWTLSFADAMKDGFGDDLREFYEWWVEMKISFYRVWGSETGATLPLYSELMKMRRESEASRRDVYREHKRKKKASQEAIDDLI</sequence>
<dbReference type="EMBL" id="BARS01003934">
    <property type="protein sequence ID" value="GAF70380.1"/>
    <property type="molecule type" value="Genomic_DNA"/>
</dbReference>
<reference evidence="2" key="1">
    <citation type="journal article" date="2014" name="Front. Microbiol.">
        <title>High frequency of phylogenetically diverse reductive dehalogenase-homologous genes in deep subseafloor sedimentary metagenomes.</title>
        <authorList>
            <person name="Kawai M."/>
            <person name="Futagami T."/>
            <person name="Toyoda A."/>
            <person name="Takaki Y."/>
            <person name="Nishi S."/>
            <person name="Hori S."/>
            <person name="Arai W."/>
            <person name="Tsubouchi T."/>
            <person name="Morono Y."/>
            <person name="Uchiyama I."/>
            <person name="Ito T."/>
            <person name="Fujiyama A."/>
            <person name="Inagaki F."/>
            <person name="Takami H."/>
        </authorList>
    </citation>
    <scope>NUCLEOTIDE SEQUENCE</scope>
    <source>
        <strain evidence="2">Expedition CK06-06</strain>
    </source>
</reference>
<dbReference type="AlphaFoldDB" id="X0T2U7"/>
<comment type="caution">
    <text evidence="2">The sequence shown here is derived from an EMBL/GenBank/DDBJ whole genome shotgun (WGS) entry which is preliminary data.</text>
</comment>
<proteinExistence type="predicted"/>